<name>X1HQE6_9ZZZZ</name>
<reference evidence="1" key="1">
    <citation type="journal article" date="2014" name="Front. Microbiol.">
        <title>High frequency of phylogenetically diverse reductive dehalogenase-homologous genes in deep subseafloor sedimentary metagenomes.</title>
        <authorList>
            <person name="Kawai M."/>
            <person name="Futagami T."/>
            <person name="Toyoda A."/>
            <person name="Takaki Y."/>
            <person name="Nishi S."/>
            <person name="Hori S."/>
            <person name="Arai W."/>
            <person name="Tsubouchi T."/>
            <person name="Morono Y."/>
            <person name="Uchiyama I."/>
            <person name="Ito T."/>
            <person name="Fujiyama A."/>
            <person name="Inagaki F."/>
            <person name="Takami H."/>
        </authorList>
    </citation>
    <scope>NUCLEOTIDE SEQUENCE</scope>
    <source>
        <strain evidence="1">Expedition CK06-06</strain>
    </source>
</reference>
<comment type="caution">
    <text evidence="1">The sequence shown here is derived from an EMBL/GenBank/DDBJ whole genome shotgun (WGS) entry which is preliminary data.</text>
</comment>
<evidence type="ECO:0000313" key="1">
    <source>
        <dbReference type="EMBL" id="GAH47483.1"/>
    </source>
</evidence>
<dbReference type="AlphaFoldDB" id="X1HQE6"/>
<sequence length="175" mass="20158">MATKQLYDNLYKVIKANSGEILQNDNTLTEIMDLQIPRGWCARIRRVIFQDHSLTTQVGQARFKTHMALVLDPDDEESYHIPMFTVDHDVLCDAEHEYMRFELDATPNGISVIKAQKTIHDFPETLDAVTVRNVRFNTQGFDTLVTDSTLQTRCTVYFTYEKVSMDLYSKLLGIS</sequence>
<dbReference type="EMBL" id="BARU01024062">
    <property type="protein sequence ID" value="GAH47483.1"/>
    <property type="molecule type" value="Genomic_DNA"/>
</dbReference>
<accession>X1HQE6</accession>
<gene>
    <name evidence="1" type="ORF">S03H2_38971</name>
</gene>
<protein>
    <submittedName>
        <fullName evidence="1">Uncharacterized protein</fullName>
    </submittedName>
</protein>
<proteinExistence type="predicted"/>
<organism evidence="1">
    <name type="scientific">marine sediment metagenome</name>
    <dbReference type="NCBI Taxonomy" id="412755"/>
    <lineage>
        <taxon>unclassified sequences</taxon>
        <taxon>metagenomes</taxon>
        <taxon>ecological metagenomes</taxon>
    </lineage>
</organism>